<dbReference type="AlphaFoldDB" id="A0A179DLY2"/>
<evidence type="ECO:0000313" key="4">
    <source>
        <dbReference type="Proteomes" id="UP000078459"/>
    </source>
</evidence>
<sequence>MKPIKNFYLSFTLTARFYILMGVVVFLFILSFIFSSFSDLPYFAFGILISILLLDTFILFRKNNINAERILGPRLSNGDDNPVYIWVQNNYPFAVSVNVLDELPIQFQIRDFSYKLNLKPLEKQNLDYYIKPVKRGIYAFGDLRIFVSSAIKLVERRYSFNAEKEVAVYPSYLQMRRYELMAISNKLTEIGVKKIRKIGNSSEFEQIKNYVVGDDYRHINWKATARKGDLMLNNYIDEKSQHIYCIIDKSRNMQSPFEGLSLLDYAINATLALSNIALLKEDKAGIISMAEKEGALVLSDRKPAHITKILEVLYKEKTRYLELNSEQLYITIRKKIKQRSLLVFFTNFESLSAMRRQLPYLKKIARFHLLLVVFFENTEITNSLNLETKNTQDVYFKTIAEQFVNEKRQIVKELNQHGITSILTTPQNLTVNSINAYLRLKSSQKL</sequence>
<dbReference type="Proteomes" id="UP000078459">
    <property type="component" value="Unassembled WGS sequence"/>
</dbReference>
<feature type="domain" description="DUF58" evidence="2">
    <location>
        <begin position="207"/>
        <end position="348"/>
    </location>
</feature>
<proteinExistence type="predicted"/>
<keyword evidence="1" id="KW-1133">Transmembrane helix</keyword>
<dbReference type="GO" id="GO:0051301">
    <property type="term" value="P:cell division"/>
    <property type="evidence" value="ECO:0007669"/>
    <property type="project" value="UniProtKB-KW"/>
</dbReference>
<keyword evidence="1" id="KW-0472">Membrane</keyword>
<dbReference type="InterPro" id="IPR002881">
    <property type="entry name" value="DUF58"/>
</dbReference>
<keyword evidence="3" id="KW-0132">Cell division</keyword>
<keyword evidence="1" id="KW-0812">Transmembrane</keyword>
<dbReference type="PANTHER" id="PTHR33608:SF3">
    <property type="entry name" value="SLR2013 PROTEIN"/>
    <property type="match status" value="1"/>
</dbReference>
<keyword evidence="4" id="KW-1185">Reference proteome</keyword>
<accession>A0A179DLY2</accession>
<dbReference type="PANTHER" id="PTHR33608">
    <property type="entry name" value="BLL2464 PROTEIN"/>
    <property type="match status" value="1"/>
</dbReference>
<dbReference type="STRING" id="1826909.A5893_01570"/>
<dbReference type="EMBL" id="LWHJ01000011">
    <property type="protein sequence ID" value="OAQ41832.1"/>
    <property type="molecule type" value="Genomic_DNA"/>
</dbReference>
<feature type="transmembrane region" description="Helical" evidence="1">
    <location>
        <begin position="40"/>
        <end position="60"/>
    </location>
</feature>
<evidence type="ECO:0000313" key="3">
    <source>
        <dbReference type="EMBL" id="OAQ41832.1"/>
    </source>
</evidence>
<evidence type="ECO:0000259" key="2">
    <source>
        <dbReference type="Pfam" id="PF01882"/>
    </source>
</evidence>
<name>A0A179DLY2_9SPHI</name>
<dbReference type="Pfam" id="PF01882">
    <property type="entry name" value="DUF58"/>
    <property type="match status" value="1"/>
</dbReference>
<keyword evidence="3" id="KW-0131">Cell cycle</keyword>
<reference evidence="3 4" key="1">
    <citation type="submission" date="2016-04" db="EMBL/GenBank/DDBJ databases">
        <authorList>
            <person name="Evans L.H."/>
            <person name="Alamgir A."/>
            <person name="Owens N."/>
            <person name="Weber N.D."/>
            <person name="Virtaneva K."/>
            <person name="Barbian K."/>
            <person name="Babar A."/>
            <person name="Rosenke K."/>
        </authorList>
    </citation>
    <scope>NUCLEOTIDE SEQUENCE [LARGE SCALE GENOMIC DNA]</scope>
    <source>
        <strain evidence="3 4">CCM 8644</strain>
    </source>
</reference>
<gene>
    <name evidence="3" type="ORF">A5893_01570</name>
</gene>
<evidence type="ECO:0000256" key="1">
    <source>
        <dbReference type="SAM" id="Phobius"/>
    </source>
</evidence>
<comment type="caution">
    <text evidence="3">The sequence shown here is derived from an EMBL/GenBank/DDBJ whole genome shotgun (WGS) entry which is preliminary data.</text>
</comment>
<feature type="transmembrane region" description="Helical" evidence="1">
    <location>
        <begin position="7"/>
        <end position="34"/>
    </location>
</feature>
<protein>
    <submittedName>
        <fullName evidence="3">Cell division protein FtsB</fullName>
    </submittedName>
</protein>
<organism evidence="3 4">
    <name type="scientific">Pedobacter psychrophilus</name>
    <dbReference type="NCBI Taxonomy" id="1826909"/>
    <lineage>
        <taxon>Bacteria</taxon>
        <taxon>Pseudomonadati</taxon>
        <taxon>Bacteroidota</taxon>
        <taxon>Sphingobacteriia</taxon>
        <taxon>Sphingobacteriales</taxon>
        <taxon>Sphingobacteriaceae</taxon>
        <taxon>Pedobacter</taxon>
    </lineage>
</organism>
<reference evidence="3 4" key="2">
    <citation type="submission" date="2016-06" db="EMBL/GenBank/DDBJ databases">
        <title>Pedobacter psychrophilus sp. nov., isolated from Antarctic fragmentary rock.</title>
        <authorList>
            <person name="Svec P."/>
        </authorList>
    </citation>
    <scope>NUCLEOTIDE SEQUENCE [LARGE SCALE GENOMIC DNA]</scope>
    <source>
        <strain evidence="3 4">CCM 8644</strain>
    </source>
</reference>